<comment type="caution">
    <text evidence="1">The sequence shown here is derived from an EMBL/GenBank/DDBJ whole genome shotgun (WGS) entry which is preliminary data.</text>
</comment>
<dbReference type="InterPro" id="IPR029044">
    <property type="entry name" value="Nucleotide-diphossugar_trans"/>
</dbReference>
<dbReference type="CDD" id="cd02513">
    <property type="entry name" value="CMP-NeuAc_Synthase"/>
    <property type="match status" value="1"/>
</dbReference>
<keyword evidence="1" id="KW-0808">Transferase</keyword>
<dbReference type="RefSeq" id="WP_101445852.1">
    <property type="nucleotide sequence ID" value="NZ_PJMU01000003.1"/>
</dbReference>
<dbReference type="InterPro" id="IPR050793">
    <property type="entry name" value="CMP-NeuNAc_synthase"/>
</dbReference>
<proteinExistence type="predicted"/>
<dbReference type="Gene3D" id="3.90.550.10">
    <property type="entry name" value="Spore Coat Polysaccharide Biosynthesis Protein SpsA, Chain A"/>
    <property type="match status" value="1"/>
</dbReference>
<reference evidence="1 2" key="1">
    <citation type="submission" date="2017-12" db="EMBL/GenBank/DDBJ databases">
        <title>Genomic Encyclopedia of Type Strains, Phase III (KMG-III): the genomes of soil and plant-associated and newly described type strains.</title>
        <authorList>
            <person name="Whitman W."/>
        </authorList>
    </citation>
    <scope>NUCLEOTIDE SEQUENCE [LARGE SCALE GENOMIC DNA]</scope>
    <source>
        <strain evidence="1 2">LP43</strain>
    </source>
</reference>
<evidence type="ECO:0000313" key="1">
    <source>
        <dbReference type="EMBL" id="PKV63226.1"/>
    </source>
</evidence>
<protein>
    <submittedName>
        <fullName evidence="1">N-acylneuraminate cytidylyltransferase</fullName>
    </submittedName>
</protein>
<dbReference type="PANTHER" id="PTHR21485:SF6">
    <property type="entry name" value="N-ACYLNEURAMINATE CYTIDYLYLTRANSFERASE-RELATED"/>
    <property type="match status" value="1"/>
</dbReference>
<dbReference type="Pfam" id="PF02348">
    <property type="entry name" value="CTP_transf_3"/>
    <property type="match status" value="1"/>
</dbReference>
<gene>
    <name evidence="1" type="ORF">BD749_3065</name>
</gene>
<dbReference type="SUPFAM" id="SSF53448">
    <property type="entry name" value="Nucleotide-diphospho-sugar transferases"/>
    <property type="match status" value="1"/>
</dbReference>
<dbReference type="Proteomes" id="UP000233782">
    <property type="component" value="Unassembled WGS sequence"/>
</dbReference>
<name>A0A2N3U906_9BACT</name>
<accession>A0A2N3U906</accession>
<dbReference type="GO" id="GO:0008781">
    <property type="term" value="F:N-acylneuraminate cytidylyltransferase activity"/>
    <property type="evidence" value="ECO:0007669"/>
    <property type="project" value="TreeGrafter"/>
</dbReference>
<keyword evidence="1" id="KW-0548">Nucleotidyltransferase</keyword>
<dbReference type="PANTHER" id="PTHR21485">
    <property type="entry name" value="HAD SUPERFAMILY MEMBERS CMAS AND KDSC"/>
    <property type="match status" value="1"/>
</dbReference>
<evidence type="ECO:0000313" key="2">
    <source>
        <dbReference type="Proteomes" id="UP000233782"/>
    </source>
</evidence>
<sequence length="225" mass="25657">MNILYLIPARGGSKGLPGKNIKHLNGRPLIYYTIDAAREVSSDIDICVSTDDESIAEVVKHYGLDLPFIRPAELATDNATSEEVLKHAIQYYESISKPYDYVVLLQPTSPLRTGKQIKEALDLINSETEMIVSVKETDANPYYVLFEEDKYGFLKKSKEGTFTTRQDCPKVYELNGAIYIINIEKLKHKVLAELQKAKYVMDKMSSIDIDDNLDFAWCEYILMRK</sequence>
<dbReference type="AlphaFoldDB" id="A0A2N3U906"/>
<keyword evidence="2" id="KW-1185">Reference proteome</keyword>
<organism evidence="1 2">
    <name type="scientific">Pontibacter ramchanderi</name>
    <dbReference type="NCBI Taxonomy" id="1179743"/>
    <lineage>
        <taxon>Bacteria</taxon>
        <taxon>Pseudomonadati</taxon>
        <taxon>Bacteroidota</taxon>
        <taxon>Cytophagia</taxon>
        <taxon>Cytophagales</taxon>
        <taxon>Hymenobacteraceae</taxon>
        <taxon>Pontibacter</taxon>
    </lineage>
</organism>
<dbReference type="OrthoDB" id="9805604at2"/>
<dbReference type="InterPro" id="IPR003329">
    <property type="entry name" value="Cytidylyl_trans"/>
</dbReference>
<dbReference type="EMBL" id="PJMU01000003">
    <property type="protein sequence ID" value="PKV63226.1"/>
    <property type="molecule type" value="Genomic_DNA"/>
</dbReference>